<dbReference type="EMBL" id="ABCS01000071">
    <property type="protein sequence ID" value="EDM76158.1"/>
    <property type="molecule type" value="Genomic_DNA"/>
</dbReference>
<feature type="compositionally biased region" description="Acidic residues" evidence="1">
    <location>
        <begin position="41"/>
        <end position="65"/>
    </location>
</feature>
<gene>
    <name evidence="2" type="ORF">PPSIR1_26898</name>
</gene>
<proteinExistence type="predicted"/>
<keyword evidence="3" id="KW-1185">Reference proteome</keyword>
<dbReference type="RefSeq" id="WP_006974674.1">
    <property type="nucleotide sequence ID" value="NZ_ABCS01000071.1"/>
</dbReference>
<dbReference type="STRING" id="391625.PPSIR1_26898"/>
<dbReference type="InterPro" id="IPR013783">
    <property type="entry name" value="Ig-like_fold"/>
</dbReference>
<name>A6GD83_9BACT</name>
<dbReference type="Gene3D" id="2.130.10.130">
    <property type="entry name" value="Integrin alpha, N-terminal"/>
    <property type="match status" value="1"/>
</dbReference>
<comment type="caution">
    <text evidence="2">The sequence shown here is derived from an EMBL/GenBank/DDBJ whole genome shotgun (WGS) entry which is preliminary data.</text>
</comment>
<reference evidence="2 3" key="1">
    <citation type="submission" date="2007-06" db="EMBL/GenBank/DDBJ databases">
        <authorList>
            <person name="Shimkets L."/>
            <person name="Ferriera S."/>
            <person name="Johnson J."/>
            <person name="Kravitz S."/>
            <person name="Beeson K."/>
            <person name="Sutton G."/>
            <person name="Rogers Y.-H."/>
            <person name="Friedman R."/>
            <person name="Frazier M."/>
            <person name="Venter J.C."/>
        </authorList>
    </citation>
    <scope>NUCLEOTIDE SEQUENCE [LARGE SCALE GENOMIC DNA]</scope>
    <source>
        <strain evidence="2 3">SIR-1</strain>
    </source>
</reference>
<dbReference type="OrthoDB" id="5481449at2"/>
<sequence length="818" mass="85551">MNTPTRSTQSHSIIPLTLALAVGALGLAGCGDDGGRSADGSGDEADEGLGDGMTDTDESGEDSSESNDTLDTQDTFDDETTTGPECFQDLDCVDGLCIEGACCDFANACGDSCCGEGEECLFDSCVIPGEPCTTAADCEDDEYCELGLGEPSPGPGTPPAPGLECVDDLPPTGACIDLPVVCTGGPNDPEDCVPACEVMPEPKPLAATIEWQWGLEAPMTEKTDIWATPTVARIYDANCDDKLDGNDPPNVVFVSGNSNLTCCSCAGAETACRTGELNVLDGRTGQTLWTNVAPEPGSQGWAGLSVSLGDVDGDERVDIVAMSGEGKIAMVNGLGEVVRVSDQPVADMGGSFGWGGGIAMSDMDHDGHPEIAYGRNLFSTTNGAITRLWVGAGGTGGGIGRELSHMADVDNDGTGDLIAGNTVYNLDGSILWQDPNLPDGFTAIGDMDKDGQPELVLVKGDVWILDAATGAIEVGPVDIPLEDTRGGPPTIADFDGDGSPEIGIAGGTVYVVYEADLSVVWQHGTKDTSSAVTGSSVFDFEGDGSAEVVYSDECFLRILDGSTGELRFAAPTTTFTATEALIVADVDGDSSAEVVRVSNSANWQCNTAPWINGDPDTGLPPWEPASESQVYYRGLSVFGSVDSSWVGTRPMWNQHAYNVTNICNDEDGACANPNIYGSIPSFEQPNWLLPWLNNFRQNVQDSGVFDAANVTVDLDVLCSDPMQITVKVRNVGLAPLPAGVEVEVRQVTPNVQVIGTVTTTQSLFPGQIELIELDSMLSQNEDLEFVAEVIVDPENPTFVECDDSDNVSEPANAFCGIG</sequence>
<feature type="region of interest" description="Disordered" evidence="1">
    <location>
        <begin position="33"/>
        <end position="80"/>
    </location>
</feature>
<dbReference type="Proteomes" id="UP000005801">
    <property type="component" value="Unassembled WGS sequence"/>
</dbReference>
<evidence type="ECO:0000256" key="1">
    <source>
        <dbReference type="SAM" id="MobiDB-lite"/>
    </source>
</evidence>
<dbReference type="AlphaFoldDB" id="A6GD83"/>
<protein>
    <submittedName>
        <fullName evidence="2">FG-GAP repeat/HVR domain protein</fullName>
    </submittedName>
</protein>
<dbReference type="Gene3D" id="2.60.40.10">
    <property type="entry name" value="Immunoglobulins"/>
    <property type="match status" value="1"/>
</dbReference>
<dbReference type="eggNOG" id="COG1572">
    <property type="taxonomic scope" value="Bacteria"/>
</dbReference>
<evidence type="ECO:0000313" key="3">
    <source>
        <dbReference type="Proteomes" id="UP000005801"/>
    </source>
</evidence>
<dbReference type="SUPFAM" id="SSF69318">
    <property type="entry name" value="Integrin alpha N-terminal domain"/>
    <property type="match status" value="2"/>
</dbReference>
<dbReference type="PROSITE" id="PS51257">
    <property type="entry name" value="PROKAR_LIPOPROTEIN"/>
    <property type="match status" value="1"/>
</dbReference>
<organism evidence="2 3">
    <name type="scientific">Plesiocystis pacifica SIR-1</name>
    <dbReference type="NCBI Taxonomy" id="391625"/>
    <lineage>
        <taxon>Bacteria</taxon>
        <taxon>Pseudomonadati</taxon>
        <taxon>Myxococcota</taxon>
        <taxon>Polyangia</taxon>
        <taxon>Nannocystales</taxon>
        <taxon>Nannocystaceae</taxon>
        <taxon>Plesiocystis</taxon>
    </lineage>
</organism>
<accession>A6GD83</accession>
<dbReference type="InterPro" id="IPR028994">
    <property type="entry name" value="Integrin_alpha_N"/>
</dbReference>
<evidence type="ECO:0000313" key="2">
    <source>
        <dbReference type="EMBL" id="EDM76158.1"/>
    </source>
</evidence>